<dbReference type="SMART" id="SM00382">
    <property type="entry name" value="AAA"/>
    <property type="match status" value="1"/>
</dbReference>
<dbReference type="PROSITE" id="PS50893">
    <property type="entry name" value="ABC_TRANSPORTER_2"/>
    <property type="match status" value="1"/>
</dbReference>
<dbReference type="CDD" id="cd03254">
    <property type="entry name" value="ABCC_Glucan_exporter_like"/>
    <property type="match status" value="1"/>
</dbReference>
<keyword evidence="7 8" id="KW-0472">Membrane</keyword>
<dbReference type="GO" id="GO:0005886">
    <property type="term" value="C:plasma membrane"/>
    <property type="evidence" value="ECO:0007669"/>
    <property type="project" value="UniProtKB-SubCell"/>
</dbReference>
<evidence type="ECO:0000313" key="12">
    <source>
        <dbReference type="Proteomes" id="UP000297348"/>
    </source>
</evidence>
<dbReference type="PROSITE" id="PS00211">
    <property type="entry name" value="ABC_TRANSPORTER_1"/>
    <property type="match status" value="1"/>
</dbReference>
<evidence type="ECO:0000256" key="4">
    <source>
        <dbReference type="ARBA" id="ARBA00022741"/>
    </source>
</evidence>
<name>A0A4Z0J806_9LACO</name>
<keyword evidence="6 8" id="KW-1133">Transmembrane helix</keyword>
<feature type="transmembrane region" description="Helical" evidence="8">
    <location>
        <begin position="150"/>
        <end position="172"/>
    </location>
</feature>
<keyword evidence="5 11" id="KW-0067">ATP-binding</keyword>
<dbReference type="Gene3D" id="3.40.50.300">
    <property type="entry name" value="P-loop containing nucleotide triphosphate hydrolases"/>
    <property type="match status" value="1"/>
</dbReference>
<dbReference type="Pfam" id="PF00664">
    <property type="entry name" value="ABC_membrane"/>
    <property type="match status" value="1"/>
</dbReference>
<dbReference type="InterPro" id="IPR011527">
    <property type="entry name" value="ABC1_TM_dom"/>
</dbReference>
<dbReference type="RefSeq" id="WP_135368091.1">
    <property type="nucleotide sequence ID" value="NZ_RKLX01000010.1"/>
</dbReference>
<comment type="caution">
    <text evidence="11">The sequence shown here is derived from an EMBL/GenBank/DDBJ whole genome shotgun (WGS) entry which is preliminary data.</text>
</comment>
<gene>
    <name evidence="11" type="ORF">EGT51_07505</name>
</gene>
<evidence type="ECO:0000256" key="2">
    <source>
        <dbReference type="ARBA" id="ARBA00022448"/>
    </source>
</evidence>
<dbReference type="GO" id="GO:0015421">
    <property type="term" value="F:ABC-type oligopeptide transporter activity"/>
    <property type="evidence" value="ECO:0007669"/>
    <property type="project" value="TreeGrafter"/>
</dbReference>
<dbReference type="Proteomes" id="UP000297348">
    <property type="component" value="Unassembled WGS sequence"/>
</dbReference>
<keyword evidence="4" id="KW-0547">Nucleotide-binding</keyword>
<comment type="subcellular location">
    <subcellularLocation>
        <location evidence="1">Cell membrane</location>
        <topology evidence="1">Multi-pass membrane protein</topology>
    </subcellularLocation>
</comment>
<feature type="transmembrane region" description="Helical" evidence="8">
    <location>
        <begin position="35"/>
        <end position="58"/>
    </location>
</feature>
<dbReference type="Gene3D" id="1.20.1560.10">
    <property type="entry name" value="ABC transporter type 1, transmembrane domain"/>
    <property type="match status" value="1"/>
</dbReference>
<evidence type="ECO:0000313" key="11">
    <source>
        <dbReference type="EMBL" id="TGD18725.1"/>
    </source>
</evidence>
<evidence type="ECO:0000259" key="9">
    <source>
        <dbReference type="PROSITE" id="PS50893"/>
    </source>
</evidence>
<dbReference type="AlphaFoldDB" id="A0A4Z0J806"/>
<evidence type="ECO:0000256" key="3">
    <source>
        <dbReference type="ARBA" id="ARBA00022692"/>
    </source>
</evidence>
<dbReference type="InterPro" id="IPR003439">
    <property type="entry name" value="ABC_transporter-like_ATP-bd"/>
</dbReference>
<dbReference type="Pfam" id="PF00005">
    <property type="entry name" value="ABC_tran"/>
    <property type="match status" value="1"/>
</dbReference>
<accession>A0A4Z0J806</accession>
<feature type="transmembrane region" description="Helical" evidence="8">
    <location>
        <begin position="70"/>
        <end position="93"/>
    </location>
</feature>
<dbReference type="PANTHER" id="PTHR43394:SF1">
    <property type="entry name" value="ATP-BINDING CASSETTE SUB-FAMILY B MEMBER 10, MITOCHONDRIAL"/>
    <property type="match status" value="1"/>
</dbReference>
<reference evidence="11 12" key="1">
    <citation type="submission" date="2018-10" db="EMBL/GenBank/DDBJ databases">
        <title>Lactobacillus sp. R7 and Lactobacillus sp. R19 isolated from fermented mustard green product of Taiwan.</title>
        <authorList>
            <person name="Lin S.-T."/>
        </authorList>
    </citation>
    <scope>NUCLEOTIDE SEQUENCE [LARGE SCALE GENOMIC DNA]</scope>
    <source>
        <strain evidence="11 12">BCRC 81129</strain>
    </source>
</reference>
<feature type="transmembrane region" description="Helical" evidence="8">
    <location>
        <begin position="178"/>
        <end position="196"/>
    </location>
</feature>
<evidence type="ECO:0000256" key="5">
    <source>
        <dbReference type="ARBA" id="ARBA00022840"/>
    </source>
</evidence>
<dbReference type="InterPro" id="IPR017871">
    <property type="entry name" value="ABC_transporter-like_CS"/>
</dbReference>
<keyword evidence="12" id="KW-1185">Reference proteome</keyword>
<feature type="domain" description="ABC transporter" evidence="9">
    <location>
        <begin position="356"/>
        <end position="590"/>
    </location>
</feature>
<sequence>MADKTHESAWAHSMSGREQLTVIKRLFKFAAPYKWFFIGSVILSALISAVNVFLPWLLQTYMDKYLRTNNATIVIMWLFAGLYLFGMIVKAIFQFWQNYTSTMGAEYMLENVRRKLFHDLHGKGMRYFDQTPGGSILSRLMNDTMTFSNFWALFNTLVLALFAVISSFIAMYATDVTVALWTLVLVPFLALTIWYYQRFSSKVYRRMRERLSELNTKLAEAITGISVIQEFRQEKRTAKNFEKTNEAYYGTRRDMIRTNSLLLSPIINLFYALGTVIILGIFGIRGVHEVVAAGVIYAFITYLNNFYSPMSNMMDNLSDFQNGMVAGSRVLRIIDDQTLAPQQHPVADAKITAGKIEFRHVTFAYDQEHPVLRDVSFVAEPGQTVALVGQTGSGKTSTINVLMRFYEFQSGQVLIDGRDIREYPAAELRSKMGLVLQEPQLFYGDIQTNIRMFNPDISDDQVKQAAHFVQADEFIDQLPQGYATPVLERGTEYSAGQRQLITFARTVVTDPKILILDEATANVDTETETMIQNGLDRIQENRTTIAIAHRLSTIQNADLILVLNQGKIVERGTNDELMAQHGYYYDMIQLQNAAHVEE</sequence>
<feature type="transmembrane region" description="Helical" evidence="8">
    <location>
        <begin position="290"/>
        <end position="307"/>
    </location>
</feature>
<organism evidence="11 12">
    <name type="scientific">Levilactobacillus suantsaiihabitans</name>
    <dbReference type="NCBI Taxonomy" id="2487722"/>
    <lineage>
        <taxon>Bacteria</taxon>
        <taxon>Bacillati</taxon>
        <taxon>Bacillota</taxon>
        <taxon>Bacilli</taxon>
        <taxon>Lactobacillales</taxon>
        <taxon>Lactobacillaceae</taxon>
        <taxon>Levilactobacillus</taxon>
    </lineage>
</organism>
<dbReference type="InterPro" id="IPR003593">
    <property type="entry name" value="AAA+_ATPase"/>
</dbReference>
<dbReference type="InterPro" id="IPR036640">
    <property type="entry name" value="ABC1_TM_sf"/>
</dbReference>
<dbReference type="OrthoDB" id="9770415at2"/>
<evidence type="ECO:0000256" key="7">
    <source>
        <dbReference type="ARBA" id="ARBA00023136"/>
    </source>
</evidence>
<dbReference type="SUPFAM" id="SSF52540">
    <property type="entry name" value="P-loop containing nucleoside triphosphate hydrolases"/>
    <property type="match status" value="1"/>
</dbReference>
<evidence type="ECO:0000256" key="1">
    <source>
        <dbReference type="ARBA" id="ARBA00004651"/>
    </source>
</evidence>
<keyword evidence="2" id="KW-0813">Transport</keyword>
<dbReference type="FunFam" id="3.40.50.300:FF:000287">
    <property type="entry name" value="Multidrug ABC transporter ATP-binding protein"/>
    <property type="match status" value="1"/>
</dbReference>
<keyword evidence="3 8" id="KW-0812">Transmembrane</keyword>
<dbReference type="SUPFAM" id="SSF90123">
    <property type="entry name" value="ABC transporter transmembrane region"/>
    <property type="match status" value="1"/>
</dbReference>
<dbReference type="InterPro" id="IPR027417">
    <property type="entry name" value="P-loop_NTPase"/>
</dbReference>
<dbReference type="EMBL" id="RKLX01000010">
    <property type="protein sequence ID" value="TGD18725.1"/>
    <property type="molecule type" value="Genomic_DNA"/>
</dbReference>
<dbReference type="PANTHER" id="PTHR43394">
    <property type="entry name" value="ATP-DEPENDENT PERMEASE MDL1, MITOCHONDRIAL"/>
    <property type="match status" value="1"/>
</dbReference>
<evidence type="ECO:0000256" key="8">
    <source>
        <dbReference type="SAM" id="Phobius"/>
    </source>
</evidence>
<evidence type="ECO:0000256" key="6">
    <source>
        <dbReference type="ARBA" id="ARBA00022989"/>
    </source>
</evidence>
<dbReference type="CDD" id="cd18544">
    <property type="entry name" value="ABC_6TM_TmrA_like"/>
    <property type="match status" value="1"/>
</dbReference>
<dbReference type="InterPro" id="IPR039421">
    <property type="entry name" value="Type_1_exporter"/>
</dbReference>
<dbReference type="PROSITE" id="PS50929">
    <property type="entry name" value="ABC_TM1F"/>
    <property type="match status" value="1"/>
</dbReference>
<dbReference type="GO" id="GO:0005524">
    <property type="term" value="F:ATP binding"/>
    <property type="evidence" value="ECO:0007669"/>
    <property type="project" value="UniProtKB-KW"/>
</dbReference>
<protein>
    <submittedName>
        <fullName evidence="11">ABC transporter ATP-binding protein</fullName>
    </submittedName>
</protein>
<feature type="transmembrane region" description="Helical" evidence="8">
    <location>
        <begin position="261"/>
        <end position="284"/>
    </location>
</feature>
<proteinExistence type="predicted"/>
<feature type="domain" description="ABC transmembrane type-1" evidence="10">
    <location>
        <begin position="38"/>
        <end position="322"/>
    </location>
</feature>
<dbReference type="GO" id="GO:0016887">
    <property type="term" value="F:ATP hydrolysis activity"/>
    <property type="evidence" value="ECO:0007669"/>
    <property type="project" value="InterPro"/>
</dbReference>
<evidence type="ECO:0000259" key="10">
    <source>
        <dbReference type="PROSITE" id="PS50929"/>
    </source>
</evidence>